<dbReference type="OrthoDB" id="5194497at2"/>
<protein>
    <submittedName>
        <fullName evidence="2">Uncharacterized protein</fullName>
    </submittedName>
</protein>
<accession>A0A1I5U7U8</accession>
<sequence>MVSVLAIAALPGCTADDAAGRAAPGSVPATSTSAPPPSAMAPPPAPAPTEPVPVARDAGYADAVASFGEAQVQQAVTDHARIARIALADCHRWTTGRTDPALTGLLDPALLNRVEEELRRPPGSVPSLLSHLPDDDGNGHDLAAAVRTGCDGSGPLRYDTGGVPNAVHVDRSDGGPRLVQVASYAVTVTFGGTVVGAGQDWVLTSTPTASGWRLTDAAATAQVNWFPA</sequence>
<reference evidence="3" key="1">
    <citation type="submission" date="2016-10" db="EMBL/GenBank/DDBJ databases">
        <authorList>
            <person name="Varghese N."/>
            <person name="Submissions S."/>
        </authorList>
    </citation>
    <scope>NUCLEOTIDE SEQUENCE [LARGE SCALE GENOMIC DNA]</scope>
    <source>
        <strain evidence="3">DSM 44208</strain>
    </source>
</reference>
<organism evidence="2 3">
    <name type="scientific">Geodermatophilus dictyosporus</name>
    <dbReference type="NCBI Taxonomy" id="1523247"/>
    <lineage>
        <taxon>Bacteria</taxon>
        <taxon>Bacillati</taxon>
        <taxon>Actinomycetota</taxon>
        <taxon>Actinomycetes</taxon>
        <taxon>Geodermatophilales</taxon>
        <taxon>Geodermatophilaceae</taxon>
        <taxon>Geodermatophilus</taxon>
    </lineage>
</organism>
<gene>
    <name evidence="2" type="ORF">SAMN05660464_0135</name>
</gene>
<name>A0A1I5U7U8_9ACTN</name>
<evidence type="ECO:0000313" key="3">
    <source>
        <dbReference type="Proteomes" id="UP000198857"/>
    </source>
</evidence>
<feature type="compositionally biased region" description="Low complexity" evidence="1">
    <location>
        <begin position="22"/>
        <end position="33"/>
    </location>
</feature>
<evidence type="ECO:0000313" key="2">
    <source>
        <dbReference type="EMBL" id="SFP91363.1"/>
    </source>
</evidence>
<dbReference type="STRING" id="1523247.SAMN05660464_0135"/>
<proteinExistence type="predicted"/>
<evidence type="ECO:0000256" key="1">
    <source>
        <dbReference type="SAM" id="MobiDB-lite"/>
    </source>
</evidence>
<dbReference type="Proteomes" id="UP000198857">
    <property type="component" value="Unassembled WGS sequence"/>
</dbReference>
<keyword evidence="3" id="KW-1185">Reference proteome</keyword>
<dbReference type="AlphaFoldDB" id="A0A1I5U7U8"/>
<feature type="compositionally biased region" description="Pro residues" evidence="1">
    <location>
        <begin position="34"/>
        <end position="51"/>
    </location>
</feature>
<feature type="region of interest" description="Disordered" evidence="1">
    <location>
        <begin position="17"/>
        <end position="54"/>
    </location>
</feature>
<dbReference type="EMBL" id="FOWQ01000010">
    <property type="protein sequence ID" value="SFP91363.1"/>
    <property type="molecule type" value="Genomic_DNA"/>
</dbReference>